<gene>
    <name evidence="6" type="ORF">CYJ47_06990</name>
</gene>
<dbReference type="Proteomes" id="UP000234560">
    <property type="component" value="Chromosome"/>
</dbReference>
<reference evidence="6" key="2">
    <citation type="submission" date="2023-10" db="EMBL/GenBank/DDBJ databases">
        <authorList>
            <person name="Choi B."/>
        </authorList>
    </citation>
    <scope>NUCLEOTIDE SEQUENCE</scope>
    <source>
        <strain evidence="6">UMB0763</strain>
    </source>
</reference>
<evidence type="ECO:0000256" key="2">
    <source>
        <dbReference type="ARBA" id="ARBA00022741"/>
    </source>
</evidence>
<evidence type="ECO:0000313" key="7">
    <source>
        <dbReference type="Proteomes" id="UP000234560"/>
    </source>
</evidence>
<dbReference type="GO" id="GO:0016887">
    <property type="term" value="F:ATP hydrolysis activity"/>
    <property type="evidence" value="ECO:0007669"/>
    <property type="project" value="InterPro"/>
</dbReference>
<evidence type="ECO:0000313" key="6">
    <source>
        <dbReference type="EMBL" id="WOT01047.1"/>
    </source>
</evidence>
<dbReference type="Gene3D" id="3.40.50.300">
    <property type="entry name" value="P-loop containing nucleotide triphosphate hydrolases"/>
    <property type="match status" value="1"/>
</dbReference>
<name>A0AAF0YNA6_9CORY</name>
<dbReference type="InterPro" id="IPR027417">
    <property type="entry name" value="P-loop_NTPase"/>
</dbReference>
<dbReference type="AlphaFoldDB" id="A0AAF0YNA6"/>
<dbReference type="SUPFAM" id="SSF52540">
    <property type="entry name" value="P-loop containing nucleoside triphosphate hydrolases"/>
    <property type="match status" value="1"/>
</dbReference>
<dbReference type="Pfam" id="PF00005">
    <property type="entry name" value="ABC_tran"/>
    <property type="match status" value="1"/>
</dbReference>
<dbReference type="SMART" id="SM00382">
    <property type="entry name" value="AAA"/>
    <property type="match status" value="1"/>
</dbReference>
<dbReference type="PROSITE" id="PS50893">
    <property type="entry name" value="ABC_TRANSPORTER_2"/>
    <property type="match status" value="1"/>
</dbReference>
<keyword evidence="2" id="KW-0547">Nucleotide-binding</keyword>
<protein>
    <submittedName>
        <fullName evidence="6">ABC transporter ATP-binding protein</fullName>
    </submittedName>
</protein>
<dbReference type="RefSeq" id="WP_101677958.1">
    <property type="nucleotide sequence ID" value="NZ_CP136958.1"/>
</dbReference>
<proteinExistence type="predicted"/>
<dbReference type="EMBL" id="CP136958">
    <property type="protein sequence ID" value="WOT01047.1"/>
    <property type="molecule type" value="Genomic_DNA"/>
</dbReference>
<evidence type="ECO:0000256" key="3">
    <source>
        <dbReference type="ARBA" id="ARBA00022840"/>
    </source>
</evidence>
<organism evidence="6 7">
    <name type="scientific">Corynebacterium pyruviciproducens</name>
    <dbReference type="NCBI Taxonomy" id="598660"/>
    <lineage>
        <taxon>Bacteria</taxon>
        <taxon>Bacillati</taxon>
        <taxon>Actinomycetota</taxon>
        <taxon>Actinomycetes</taxon>
        <taxon>Mycobacteriales</taxon>
        <taxon>Corynebacteriaceae</taxon>
        <taxon>Corynebacterium</taxon>
    </lineage>
</organism>
<keyword evidence="4" id="KW-1278">Translocase</keyword>
<evidence type="ECO:0000256" key="4">
    <source>
        <dbReference type="ARBA" id="ARBA00022967"/>
    </source>
</evidence>
<dbReference type="KEGG" id="cpyr:CYJ47_06990"/>
<evidence type="ECO:0000256" key="1">
    <source>
        <dbReference type="ARBA" id="ARBA00022448"/>
    </source>
</evidence>
<sequence>MSEEPAVQLHGVSVQYRGAERPSLSNLDLTVQRGEWLTVIGPNGSGKTTLIHAIAGLVPSTGSIGVAGVNPRKTPPRKLARTVALMPQRPTVPAGMTVSDYVSLGRYAYASSSRLNDEIVDSVLTQLGIAKLHGALVSRLSGGQQQIVALARALAQQPEVLLLDEPTSALDIGHAQRVLERADAVRHERGLTVISTVHDLVLAGQFGDRLGLVVDSRLVQVGQAEEILTADRISDVYGAQVKIVKVEGHAAVIPVRKPSVRTNQRE</sequence>
<dbReference type="InterPro" id="IPR003593">
    <property type="entry name" value="AAA+_ATPase"/>
</dbReference>
<dbReference type="InterPro" id="IPR003439">
    <property type="entry name" value="ABC_transporter-like_ATP-bd"/>
</dbReference>
<dbReference type="GO" id="GO:0005524">
    <property type="term" value="F:ATP binding"/>
    <property type="evidence" value="ECO:0007669"/>
    <property type="project" value="UniProtKB-KW"/>
</dbReference>
<dbReference type="PANTHER" id="PTHR42794:SF1">
    <property type="entry name" value="HEMIN IMPORT ATP-BINDING PROTEIN HMUV"/>
    <property type="match status" value="1"/>
</dbReference>
<keyword evidence="1" id="KW-0813">Transport</keyword>
<accession>A0AAF0YNA6</accession>
<evidence type="ECO:0000259" key="5">
    <source>
        <dbReference type="PROSITE" id="PS50893"/>
    </source>
</evidence>
<dbReference type="CDD" id="cd03214">
    <property type="entry name" value="ABC_Iron-Siderophores_B12_Hemin"/>
    <property type="match status" value="1"/>
</dbReference>
<reference evidence="6" key="1">
    <citation type="submission" date="2017-12" db="EMBL/GenBank/DDBJ databases">
        <authorList>
            <person name="Thomas-White K."/>
            <person name="Wolfe A.J."/>
        </authorList>
    </citation>
    <scope>NUCLEOTIDE SEQUENCE</scope>
    <source>
        <strain evidence="6">UMB0763</strain>
    </source>
</reference>
<feature type="domain" description="ABC transporter" evidence="5">
    <location>
        <begin position="9"/>
        <end position="240"/>
    </location>
</feature>
<keyword evidence="3 6" id="KW-0067">ATP-binding</keyword>
<dbReference type="PANTHER" id="PTHR42794">
    <property type="entry name" value="HEMIN IMPORT ATP-BINDING PROTEIN HMUV"/>
    <property type="match status" value="1"/>
</dbReference>